<dbReference type="AlphaFoldDB" id="A0A6C0BEA7"/>
<accession>A0A6C0BEA7</accession>
<dbReference type="EMBL" id="MN739126">
    <property type="protein sequence ID" value="QHS90101.1"/>
    <property type="molecule type" value="Genomic_DNA"/>
</dbReference>
<sequence>MTEYSLQKANINLVRFSTNTRKLIKLTSDITRLLASKGGVLEEKYKEIPGLLEGGLEYYDLFDDKQKTIFLIEFLKKSLSVWDKIKSKDMSILSENLSIVLPDNPYINIIQYAFGGGLDSDGTVYVDDDKVSNVWLGITGLIHTGLKFVIYSRHNELYEKIMSMDPVSFWGLRLD</sequence>
<evidence type="ECO:0000313" key="1">
    <source>
        <dbReference type="EMBL" id="QHS90101.1"/>
    </source>
</evidence>
<name>A0A6C0BEA7_9ZZZZ</name>
<proteinExistence type="predicted"/>
<organism evidence="1">
    <name type="scientific">viral metagenome</name>
    <dbReference type="NCBI Taxonomy" id="1070528"/>
    <lineage>
        <taxon>unclassified sequences</taxon>
        <taxon>metagenomes</taxon>
        <taxon>organismal metagenomes</taxon>
    </lineage>
</organism>
<protein>
    <submittedName>
        <fullName evidence="1">Uncharacterized protein</fullName>
    </submittedName>
</protein>
<reference evidence="1" key="1">
    <citation type="journal article" date="2020" name="Nature">
        <title>Giant virus diversity and host interactions through global metagenomics.</title>
        <authorList>
            <person name="Schulz F."/>
            <person name="Roux S."/>
            <person name="Paez-Espino D."/>
            <person name="Jungbluth S."/>
            <person name="Walsh D.A."/>
            <person name="Denef V.J."/>
            <person name="McMahon K.D."/>
            <person name="Konstantinidis K.T."/>
            <person name="Eloe-Fadrosh E.A."/>
            <person name="Kyrpides N.C."/>
            <person name="Woyke T."/>
        </authorList>
    </citation>
    <scope>NUCLEOTIDE SEQUENCE</scope>
    <source>
        <strain evidence="1">GVMAG-M-3300010160-4</strain>
    </source>
</reference>